<dbReference type="PANTHER" id="PTHR11271">
    <property type="entry name" value="GUANINE DEAMINASE"/>
    <property type="match status" value="1"/>
</dbReference>
<dbReference type="InterPro" id="IPR032466">
    <property type="entry name" value="Metal_Hydrolase"/>
</dbReference>
<gene>
    <name evidence="7" type="ORF">CC77DRAFT_1003729</name>
</gene>
<dbReference type="STRING" id="5599.A0A177E2G4"/>
<dbReference type="SUPFAM" id="SSF51556">
    <property type="entry name" value="Metallo-dependent hydrolases"/>
    <property type="match status" value="1"/>
</dbReference>
<dbReference type="KEGG" id="aalt:CC77DRAFT_1003729"/>
<dbReference type="VEuPathDB" id="FungiDB:CC77DRAFT_1003729"/>
<dbReference type="GeneID" id="29108813"/>
<keyword evidence="2" id="KW-0479">Metal-binding</keyword>
<dbReference type="Gene3D" id="3.20.20.140">
    <property type="entry name" value="Metal-dependent hydrolases"/>
    <property type="match status" value="2"/>
</dbReference>
<dbReference type="GO" id="GO:0005829">
    <property type="term" value="C:cytosol"/>
    <property type="evidence" value="ECO:0007669"/>
    <property type="project" value="TreeGrafter"/>
</dbReference>
<keyword evidence="4" id="KW-0862">Zinc</keyword>
<proteinExistence type="predicted"/>
<name>A0A177E2G4_ALTAL</name>
<dbReference type="GO" id="GO:0046872">
    <property type="term" value="F:metal ion binding"/>
    <property type="evidence" value="ECO:0007669"/>
    <property type="project" value="UniProtKB-KW"/>
</dbReference>
<evidence type="ECO:0000256" key="5">
    <source>
        <dbReference type="SAM" id="SignalP"/>
    </source>
</evidence>
<keyword evidence="3 7" id="KW-0378">Hydrolase</keyword>
<dbReference type="OMA" id="FHNVSNF"/>
<feature type="signal peptide" evidence="5">
    <location>
        <begin position="1"/>
        <end position="20"/>
    </location>
</feature>
<dbReference type="EMBL" id="KV441469">
    <property type="protein sequence ID" value="OAG25661.1"/>
    <property type="molecule type" value="Genomic_DNA"/>
</dbReference>
<dbReference type="Gene3D" id="2.30.40.10">
    <property type="entry name" value="Urease, subunit C, domain 1"/>
    <property type="match status" value="2"/>
</dbReference>
<evidence type="ECO:0000313" key="8">
    <source>
        <dbReference type="Proteomes" id="UP000077248"/>
    </source>
</evidence>
<evidence type="ECO:0000313" key="7">
    <source>
        <dbReference type="EMBL" id="OAG25661.1"/>
    </source>
</evidence>
<keyword evidence="5" id="KW-0732">Signal</keyword>
<evidence type="ECO:0000256" key="2">
    <source>
        <dbReference type="ARBA" id="ARBA00022723"/>
    </source>
</evidence>
<sequence>MKQQILRLLHLFAAFSLSHSESVLFENGTIISFNETSGSVEILRDHSLLVVNDTISAIFPTNSTSSIPAETTRISVEGDILSPGHVDTHRHVWQTAHRSIGGTELVGLCEAVNAGVTTVVDHASGSFTSDIVNAYIQATKDSGIRSIFAYNLGGYDTVSFDEQVEHFKTLMTDKTLTGSTVSLGISYERWTFGIESEIQAISALMGEVDIAVLETHAVGGVYATENNPSVLSQIQLANGTHLLNTTVPVVFVHGTSLTATDLTLLRTYNHYMAYAPEFEMSHSREVGQQHLAMDQASLSVGTHYTNSGDMITQARIWLQNVRERLMTHLTTEEGIVAKRNPMSTNHGFLLATRSGAQAIRRDDLGVLRVGAKADIVVYDGKAPGMLGWSNPVTAVLLHSHVGHVKHVLVNGKIWKRDGRIVHQGCLSTNTSNIEEGFLKAAKTVQQFWNENPVSLEGAFLTGYSYGGRDDMDVVRGPATGY</sequence>
<dbReference type="GO" id="GO:0019239">
    <property type="term" value="F:deaminase activity"/>
    <property type="evidence" value="ECO:0007669"/>
    <property type="project" value="TreeGrafter"/>
</dbReference>
<dbReference type="Pfam" id="PF01979">
    <property type="entry name" value="Amidohydro_1"/>
    <property type="match status" value="1"/>
</dbReference>
<evidence type="ECO:0000256" key="1">
    <source>
        <dbReference type="ARBA" id="ARBA00001947"/>
    </source>
</evidence>
<organism evidence="7 8">
    <name type="scientific">Alternaria alternata</name>
    <name type="common">Alternaria rot fungus</name>
    <name type="synonym">Torula alternata</name>
    <dbReference type="NCBI Taxonomy" id="5599"/>
    <lineage>
        <taxon>Eukaryota</taxon>
        <taxon>Fungi</taxon>
        <taxon>Dikarya</taxon>
        <taxon>Ascomycota</taxon>
        <taxon>Pezizomycotina</taxon>
        <taxon>Dothideomycetes</taxon>
        <taxon>Pleosporomycetidae</taxon>
        <taxon>Pleosporales</taxon>
        <taxon>Pleosporineae</taxon>
        <taxon>Pleosporaceae</taxon>
        <taxon>Alternaria</taxon>
        <taxon>Alternaria sect. Alternaria</taxon>
        <taxon>Alternaria alternata complex</taxon>
    </lineage>
</organism>
<dbReference type="InterPro" id="IPR006680">
    <property type="entry name" value="Amidohydro-rel"/>
</dbReference>
<protein>
    <submittedName>
        <fullName evidence="7">Amidohydrolase</fullName>
    </submittedName>
</protein>
<evidence type="ECO:0000259" key="6">
    <source>
        <dbReference type="Pfam" id="PF01979"/>
    </source>
</evidence>
<dbReference type="InterPro" id="IPR051607">
    <property type="entry name" value="Metallo-dep_hydrolases"/>
</dbReference>
<reference evidence="7 8" key="1">
    <citation type="submission" date="2016-05" db="EMBL/GenBank/DDBJ databases">
        <title>Comparative analysis of secretome profiles of manganese(II)-oxidizing ascomycete fungi.</title>
        <authorList>
            <consortium name="DOE Joint Genome Institute"/>
            <person name="Zeiner C.A."/>
            <person name="Purvine S.O."/>
            <person name="Zink E.M."/>
            <person name="Wu S."/>
            <person name="Pasa-Tolic L."/>
            <person name="Chaput D.L."/>
            <person name="Haridas S."/>
            <person name="Grigoriev I.V."/>
            <person name="Santelli C.M."/>
            <person name="Hansel C.M."/>
        </authorList>
    </citation>
    <scope>NUCLEOTIDE SEQUENCE [LARGE SCALE GENOMIC DNA]</scope>
    <source>
        <strain evidence="7 8">SRC1lrK2f</strain>
    </source>
</reference>
<comment type="cofactor">
    <cofactor evidence="1">
        <name>Zn(2+)</name>
        <dbReference type="ChEBI" id="CHEBI:29105"/>
    </cofactor>
</comment>
<dbReference type="SUPFAM" id="SSF51338">
    <property type="entry name" value="Composite domain of metallo-dependent hydrolases"/>
    <property type="match status" value="2"/>
</dbReference>
<feature type="chain" id="PRO_5008060063" evidence="5">
    <location>
        <begin position="21"/>
        <end position="481"/>
    </location>
</feature>
<evidence type="ECO:0000256" key="3">
    <source>
        <dbReference type="ARBA" id="ARBA00022801"/>
    </source>
</evidence>
<dbReference type="PANTHER" id="PTHR11271:SF37">
    <property type="entry name" value="FAMILY PROTEIN, PUTATIVE (AFU_ORTHOLOGUE AFUA_4G00460)-RELATED"/>
    <property type="match status" value="1"/>
</dbReference>
<dbReference type="AlphaFoldDB" id="A0A177E2G4"/>
<feature type="domain" description="Amidohydrolase-related" evidence="6">
    <location>
        <begin position="80"/>
        <end position="413"/>
    </location>
</feature>
<evidence type="ECO:0000256" key="4">
    <source>
        <dbReference type="ARBA" id="ARBA00022833"/>
    </source>
</evidence>
<dbReference type="Proteomes" id="UP000077248">
    <property type="component" value="Unassembled WGS sequence"/>
</dbReference>
<keyword evidence="8" id="KW-1185">Reference proteome</keyword>
<dbReference type="RefSeq" id="XP_018391082.1">
    <property type="nucleotide sequence ID" value="XM_018523219.1"/>
</dbReference>
<accession>A0A177E2G4</accession>
<dbReference type="InterPro" id="IPR011059">
    <property type="entry name" value="Metal-dep_hydrolase_composite"/>
</dbReference>